<dbReference type="AlphaFoldDB" id="A0A0F7KCE5"/>
<accession>A0A0F7KCE5</accession>
<reference evidence="2 4" key="3">
    <citation type="submission" date="2019-07" db="EMBL/GenBank/DDBJ databases">
        <title>Active sludge and wastewater microbial communities from Klosterneuburg, Austria.</title>
        <authorList>
            <person name="Wagner M."/>
        </authorList>
    </citation>
    <scope>NUCLEOTIDE SEQUENCE [LARGE SCALE GENOMIC DNA]</scope>
    <source>
        <strain evidence="2 4">Nm2</strain>
    </source>
</reference>
<gene>
    <name evidence="1" type="ORF">AAW31_04815</name>
    <name evidence="2" type="ORF">BCL69_103817</name>
</gene>
<evidence type="ECO:0000313" key="4">
    <source>
        <dbReference type="Proteomes" id="UP000324176"/>
    </source>
</evidence>
<evidence type="ECO:0000313" key="3">
    <source>
        <dbReference type="Proteomes" id="UP000034156"/>
    </source>
</evidence>
<reference evidence="1 3" key="2">
    <citation type="journal article" date="2016" name="Genome Announc.">
        <title>Genome Sequence of Nitrosomonas communis Strain Nm2, a Mesophilic Ammonia-Oxidizing Bacterium Isolated from Mediterranean Soil.</title>
        <authorList>
            <person name="Kozlowski J.A."/>
            <person name="Kits K.D."/>
            <person name="Stein L.Y."/>
        </authorList>
    </citation>
    <scope>NUCLEOTIDE SEQUENCE [LARGE SCALE GENOMIC DNA]</scope>
    <source>
        <strain evidence="1 3">Nm2</strain>
    </source>
</reference>
<dbReference type="EMBL" id="CP011451">
    <property type="protein sequence ID" value="AKH37276.1"/>
    <property type="molecule type" value="Genomic_DNA"/>
</dbReference>
<dbReference type="PATRIC" id="fig|44574.3.peg.1168"/>
<dbReference type="EMBL" id="VNHT01000038">
    <property type="protein sequence ID" value="TYP84707.1"/>
    <property type="molecule type" value="Genomic_DNA"/>
</dbReference>
<dbReference type="Proteomes" id="UP000034156">
    <property type="component" value="Chromosome"/>
</dbReference>
<dbReference type="Proteomes" id="UP000324176">
    <property type="component" value="Unassembled WGS sequence"/>
</dbReference>
<evidence type="ECO:0000313" key="2">
    <source>
        <dbReference type="EMBL" id="TYP84707.1"/>
    </source>
</evidence>
<evidence type="ECO:0000313" key="1">
    <source>
        <dbReference type="EMBL" id="AKH37276.1"/>
    </source>
</evidence>
<name>A0A0F7KCE5_9PROT</name>
<keyword evidence="3" id="KW-1185">Reference proteome</keyword>
<dbReference type="RefSeq" id="WP_046849365.1">
    <property type="nucleotide sequence ID" value="NZ_CP011451.1"/>
</dbReference>
<protein>
    <submittedName>
        <fullName evidence="1">Uncharacterized protein</fullName>
    </submittedName>
</protein>
<dbReference type="KEGG" id="nco:AAW31_04815"/>
<proteinExistence type="predicted"/>
<dbReference type="OrthoDB" id="6872885at2"/>
<reference evidence="3" key="1">
    <citation type="submission" date="2015-05" db="EMBL/GenBank/DDBJ databases">
        <title>Draft genome of Nitrosomonas communis strain Nm2.</title>
        <authorList>
            <person name="Kozlowski J.A."/>
            <person name="Kits K.D."/>
            <person name="Stein L.Y."/>
        </authorList>
    </citation>
    <scope>NUCLEOTIDE SEQUENCE [LARGE SCALE GENOMIC DNA]</scope>
    <source>
        <strain evidence="3">Nm2</strain>
    </source>
</reference>
<organism evidence="1 3">
    <name type="scientific">Nitrosomonas communis</name>
    <dbReference type="NCBI Taxonomy" id="44574"/>
    <lineage>
        <taxon>Bacteria</taxon>
        <taxon>Pseudomonadati</taxon>
        <taxon>Pseudomonadota</taxon>
        <taxon>Betaproteobacteria</taxon>
        <taxon>Nitrosomonadales</taxon>
        <taxon>Nitrosomonadaceae</taxon>
        <taxon>Nitrosomonas</taxon>
    </lineage>
</organism>
<sequence>MHLTCPCCQAEYPLLAAINNAALRNVLEHALSQTPVGKLLLIYVDQLFKPPQREISDTKLAKLLSELIIMVEAGKIEHKGRVFPAPQAYWKAALEQMIDQRDTLTLPLKSHSYLFTIIASAADKAAKKVETEQEMRTRIGHVQQEQEAAIRKGMPEAVRNQLQEIINKNNP</sequence>